<organism evidence="4 5">
    <name type="scientific">Rubellimicrobium mesophilum DSM 19309</name>
    <dbReference type="NCBI Taxonomy" id="442562"/>
    <lineage>
        <taxon>Bacteria</taxon>
        <taxon>Pseudomonadati</taxon>
        <taxon>Pseudomonadota</taxon>
        <taxon>Alphaproteobacteria</taxon>
        <taxon>Rhodobacterales</taxon>
        <taxon>Roseobacteraceae</taxon>
        <taxon>Rubellimicrobium</taxon>
    </lineage>
</organism>
<feature type="signal peptide" evidence="2">
    <location>
        <begin position="1"/>
        <end position="24"/>
    </location>
</feature>
<dbReference type="STRING" id="442562.Rumeso_01363"/>
<name>A0A017HTQ1_9RHOB</name>
<evidence type="ECO:0000259" key="3">
    <source>
        <dbReference type="Pfam" id="PF07987"/>
    </source>
</evidence>
<dbReference type="InterPro" id="IPR038507">
    <property type="entry name" value="YcnI-like_sf"/>
</dbReference>
<evidence type="ECO:0000313" key="4">
    <source>
        <dbReference type="EMBL" id="EYD77104.1"/>
    </source>
</evidence>
<evidence type="ECO:0000313" key="5">
    <source>
        <dbReference type="Proteomes" id="UP000019666"/>
    </source>
</evidence>
<accession>A0A017HTQ1</accession>
<protein>
    <recommendedName>
        <fullName evidence="3">YncI copper-binding domain-containing protein</fullName>
    </recommendedName>
</protein>
<proteinExistence type="predicted"/>
<evidence type="ECO:0000256" key="2">
    <source>
        <dbReference type="SAM" id="SignalP"/>
    </source>
</evidence>
<reference evidence="4 5" key="1">
    <citation type="submission" date="2013-02" db="EMBL/GenBank/DDBJ databases">
        <authorList>
            <person name="Fiebig A."/>
            <person name="Goeker M."/>
            <person name="Klenk H.-P.P."/>
        </authorList>
    </citation>
    <scope>NUCLEOTIDE SEQUENCE [LARGE SCALE GENOMIC DNA]</scope>
    <source>
        <strain evidence="4 5">DSM 19309</strain>
    </source>
</reference>
<dbReference type="OrthoDB" id="9796962at2"/>
<dbReference type="Pfam" id="PF07987">
    <property type="entry name" value="DUF1775"/>
    <property type="match status" value="1"/>
</dbReference>
<dbReference type="Proteomes" id="UP000019666">
    <property type="component" value="Unassembled WGS sequence"/>
</dbReference>
<feature type="chain" id="PRO_5001493181" description="YncI copper-binding domain-containing protein" evidence="2">
    <location>
        <begin position="25"/>
        <end position="178"/>
    </location>
</feature>
<keyword evidence="2" id="KW-0732">Signal</keyword>
<dbReference type="AlphaFoldDB" id="A0A017HTQ1"/>
<keyword evidence="5" id="KW-1185">Reference proteome</keyword>
<dbReference type="HOGENOM" id="CLU_087540_1_1_5"/>
<feature type="compositionally biased region" description="Low complexity" evidence="1">
    <location>
        <begin position="164"/>
        <end position="178"/>
    </location>
</feature>
<dbReference type="Gene3D" id="2.60.40.2230">
    <property type="entry name" value="Uncharacterised protein YcnI-like PF07987, DUF1775"/>
    <property type="match status" value="1"/>
</dbReference>
<gene>
    <name evidence="4" type="ORF">Rumeso_01363</name>
</gene>
<dbReference type="PATRIC" id="fig|442562.3.peg.1351"/>
<dbReference type="CDD" id="cd08545">
    <property type="entry name" value="YcnI_like"/>
    <property type="match status" value="1"/>
</dbReference>
<sequence length="178" mass="18756">MEIEMKTLALVGALIALVATPALAHITLADAEAAAGGAYKAVLQVGHGCEGEATTGIRVQIPDGVIDVKPMPKPGWTLETVAGAYAEPVELFGETLSEGVREIHWSGGELPDAWYDEFVFRGRLTEGLAGQTIYFPVVQECGEAATRWIEIPAEGQTEEDLEEPAPALTVTAPAAGQD</sequence>
<dbReference type="InterPro" id="IPR012533">
    <property type="entry name" value="YcnI-copper_dom"/>
</dbReference>
<comment type="caution">
    <text evidence="4">The sequence shown here is derived from an EMBL/GenBank/DDBJ whole genome shotgun (WGS) entry which is preliminary data.</text>
</comment>
<feature type="domain" description="YncI copper-binding" evidence="3">
    <location>
        <begin position="25"/>
        <end position="170"/>
    </location>
</feature>
<evidence type="ECO:0000256" key="1">
    <source>
        <dbReference type="SAM" id="MobiDB-lite"/>
    </source>
</evidence>
<feature type="region of interest" description="Disordered" evidence="1">
    <location>
        <begin position="154"/>
        <end position="178"/>
    </location>
</feature>
<dbReference type="EMBL" id="AOSK01000036">
    <property type="protein sequence ID" value="EYD77104.1"/>
    <property type="molecule type" value="Genomic_DNA"/>
</dbReference>